<dbReference type="EMBL" id="BNJK01000002">
    <property type="protein sequence ID" value="GHO99157.1"/>
    <property type="molecule type" value="Genomic_DNA"/>
</dbReference>
<reference evidence="2" key="1">
    <citation type="submission" date="2020-10" db="EMBL/GenBank/DDBJ databases">
        <title>Taxonomic study of unclassified bacteria belonging to the class Ktedonobacteria.</title>
        <authorList>
            <person name="Yabe S."/>
            <person name="Wang C.M."/>
            <person name="Zheng Y."/>
            <person name="Sakai Y."/>
            <person name="Cavaletti L."/>
            <person name="Monciardini P."/>
            <person name="Donadio S."/>
        </authorList>
    </citation>
    <scope>NUCLEOTIDE SEQUENCE</scope>
    <source>
        <strain evidence="2">ID150040</strain>
    </source>
</reference>
<gene>
    <name evidence="2" type="ORF">KSF_092050</name>
</gene>
<evidence type="ECO:0000313" key="2">
    <source>
        <dbReference type="EMBL" id="GHO99157.1"/>
    </source>
</evidence>
<dbReference type="InterPro" id="IPR002938">
    <property type="entry name" value="FAD-bd"/>
</dbReference>
<organism evidence="2 3">
    <name type="scientific">Reticulibacter mediterranei</name>
    <dbReference type="NCBI Taxonomy" id="2778369"/>
    <lineage>
        <taxon>Bacteria</taxon>
        <taxon>Bacillati</taxon>
        <taxon>Chloroflexota</taxon>
        <taxon>Ktedonobacteria</taxon>
        <taxon>Ktedonobacterales</taxon>
        <taxon>Reticulibacteraceae</taxon>
        <taxon>Reticulibacter</taxon>
    </lineage>
</organism>
<dbReference type="PANTHER" id="PTHR43422">
    <property type="entry name" value="THIAMINE THIAZOLE SYNTHASE"/>
    <property type="match status" value="1"/>
</dbReference>
<keyword evidence="3" id="KW-1185">Reference proteome</keyword>
<name>A0A8J3N5D4_9CHLR</name>
<accession>A0A8J3N5D4</accession>
<dbReference type="RefSeq" id="WP_220209811.1">
    <property type="nucleotide sequence ID" value="NZ_BNJK01000002.1"/>
</dbReference>
<dbReference type="Gene3D" id="3.50.50.60">
    <property type="entry name" value="FAD/NAD(P)-binding domain"/>
    <property type="match status" value="1"/>
</dbReference>
<feature type="domain" description="FAD-binding" evidence="1">
    <location>
        <begin position="14"/>
        <end position="352"/>
    </location>
</feature>
<dbReference type="AlphaFoldDB" id="A0A8J3N5D4"/>
<evidence type="ECO:0000313" key="3">
    <source>
        <dbReference type="Proteomes" id="UP000597444"/>
    </source>
</evidence>
<dbReference type="Pfam" id="PF01494">
    <property type="entry name" value="FAD_binding_3"/>
    <property type="match status" value="1"/>
</dbReference>
<dbReference type="Proteomes" id="UP000597444">
    <property type="component" value="Unassembled WGS sequence"/>
</dbReference>
<protein>
    <recommendedName>
        <fullName evidence="1">FAD-binding domain-containing protein</fullName>
    </recommendedName>
</protein>
<proteinExistence type="predicted"/>
<dbReference type="GO" id="GO:0071949">
    <property type="term" value="F:FAD binding"/>
    <property type="evidence" value="ECO:0007669"/>
    <property type="project" value="InterPro"/>
</dbReference>
<sequence>MMNNRDITNERDKTALVIGGSIAGMLAARVLSEQYSQVVVVERDIPPLEPMNRMGTPQAFHPHGILPRGSRILQRLFPGIIDYLLAHGAFFIQGGKPGVFVQSTPYGDVDYPLLERGAGVSRALLEWVLRRRLQVMTNIRFLTGQEATGLVFNSDHSRVSGVHLRERGKLNRQLTLEADLVIDASGSSSQLVQWLQTAGYTVAEPERVKGKLGYTTGYYRLPARTSAQVGRILIAPQPSKGLPGAGLFPIENNNYMACLFLAGGQEYPPINVEGFERTFSQLSSPLIAEALWGAELTTSLRGFRVPECIRQHYEQMERWPAGLLVMGDAFCYFDPIYGQGMSVAAMGAEVLEQCLQEQQMQPQDDFELRTLQRLQEQIEPAWWYSTVSDLHWPGVEYSGSLSMQGLTLAQKCIALYLAKAVQAANTGERNMNLFSVYMMVNGLLISPRKIINAQTIEALLKEDHSKEGQRLREQIDELTQGGQRSLEAVLDEIIPTFAHAFEAILTSPISSHR</sequence>
<dbReference type="PANTHER" id="PTHR43422:SF3">
    <property type="entry name" value="THIAMINE THIAZOLE SYNTHASE"/>
    <property type="match status" value="1"/>
</dbReference>
<dbReference type="SUPFAM" id="SSF51905">
    <property type="entry name" value="FAD/NAD(P)-binding domain"/>
    <property type="match status" value="1"/>
</dbReference>
<evidence type="ECO:0000259" key="1">
    <source>
        <dbReference type="Pfam" id="PF01494"/>
    </source>
</evidence>
<dbReference type="InterPro" id="IPR036188">
    <property type="entry name" value="FAD/NAD-bd_sf"/>
</dbReference>
<comment type="caution">
    <text evidence="2">The sequence shown here is derived from an EMBL/GenBank/DDBJ whole genome shotgun (WGS) entry which is preliminary data.</text>
</comment>